<feature type="region of interest" description="Disordered" evidence="4">
    <location>
        <begin position="30"/>
        <end position="53"/>
    </location>
</feature>
<evidence type="ECO:0000256" key="3">
    <source>
        <dbReference type="ARBA" id="ARBA00022729"/>
    </source>
</evidence>
<evidence type="ECO:0000256" key="4">
    <source>
        <dbReference type="SAM" id="MobiDB-lite"/>
    </source>
</evidence>
<comment type="caution">
    <text evidence="7">The sequence shown here is derived from an EMBL/GenBank/DDBJ whole genome shotgun (WGS) entry which is preliminary data.</text>
</comment>
<dbReference type="EMBL" id="JADBED010000001">
    <property type="protein sequence ID" value="MBE1524930.1"/>
    <property type="molecule type" value="Genomic_DNA"/>
</dbReference>
<gene>
    <name evidence="7" type="ORF">H4W27_002048</name>
</gene>
<evidence type="ECO:0000256" key="5">
    <source>
        <dbReference type="SAM" id="SignalP"/>
    </source>
</evidence>
<organism evidence="7 8">
    <name type="scientific">Nesterenkonia lutea</name>
    <dbReference type="NCBI Taxonomy" id="272919"/>
    <lineage>
        <taxon>Bacteria</taxon>
        <taxon>Bacillati</taxon>
        <taxon>Actinomycetota</taxon>
        <taxon>Actinomycetes</taxon>
        <taxon>Micrococcales</taxon>
        <taxon>Micrococcaceae</taxon>
        <taxon>Nesterenkonia</taxon>
    </lineage>
</organism>
<feature type="signal peptide" evidence="5">
    <location>
        <begin position="1"/>
        <end position="31"/>
    </location>
</feature>
<evidence type="ECO:0000256" key="1">
    <source>
        <dbReference type="ARBA" id="ARBA00004196"/>
    </source>
</evidence>
<dbReference type="InterPro" id="IPR025997">
    <property type="entry name" value="SBP_2_dom"/>
</dbReference>
<feature type="chain" id="PRO_5045400906" evidence="5">
    <location>
        <begin position="32"/>
        <end position="348"/>
    </location>
</feature>
<dbReference type="PROSITE" id="PS51318">
    <property type="entry name" value="TAT"/>
    <property type="match status" value="1"/>
</dbReference>
<accession>A0ABR9JG72</accession>
<dbReference type="PANTHER" id="PTHR46847">
    <property type="entry name" value="D-ALLOSE-BINDING PERIPLASMIC PROTEIN-RELATED"/>
    <property type="match status" value="1"/>
</dbReference>
<dbReference type="Proteomes" id="UP000643525">
    <property type="component" value="Unassembled WGS sequence"/>
</dbReference>
<dbReference type="Gene3D" id="3.40.50.2300">
    <property type="match status" value="2"/>
</dbReference>
<sequence>MTHLDPTAPSRRRTLLLATALTAGMALSACSGPPEEEASAAAGDDASTEDQGQEKVDKILFSYPFNALPVYSILTEQAKEYAADRGVEVVFTNDNMDLGQQVSNLTTYLDDDSIDAAVVFPADPASLDPIAAQYMDAGKHWVTYGGDLENQDATLQFSFEESGCMLAEDAAKWAGETLDGEGTALVLIDETIQIGQERTDGILDCLEESAPGLEVVTQQSVTPGDGLSATNTVLAQNPDIDIVLSASGDAAQGAYQALVESGRATDDENTYLGGLDGNGTLFASMKEGSFVRGIVTAAFDELGAQIIDLPIAVGEGEAEAVVDLPAYLVTAESEDLDDYIEAFGGAEQ</sequence>
<dbReference type="SUPFAM" id="SSF53822">
    <property type="entry name" value="Periplasmic binding protein-like I"/>
    <property type="match status" value="1"/>
</dbReference>
<dbReference type="Pfam" id="PF13407">
    <property type="entry name" value="Peripla_BP_4"/>
    <property type="match status" value="1"/>
</dbReference>
<reference evidence="7 8" key="1">
    <citation type="submission" date="2020-10" db="EMBL/GenBank/DDBJ databases">
        <title>Sequencing the genomes of 1000 actinobacteria strains.</title>
        <authorList>
            <person name="Klenk H.-P."/>
        </authorList>
    </citation>
    <scope>NUCLEOTIDE SEQUENCE [LARGE SCALE GENOMIC DNA]</scope>
    <source>
        <strain evidence="7 8">DSM 15666</strain>
    </source>
</reference>
<proteinExistence type="inferred from homology"/>
<feature type="compositionally biased region" description="Low complexity" evidence="4">
    <location>
        <begin position="30"/>
        <end position="45"/>
    </location>
</feature>
<feature type="domain" description="Periplasmic binding protein" evidence="6">
    <location>
        <begin position="61"/>
        <end position="316"/>
    </location>
</feature>
<keyword evidence="8" id="KW-1185">Reference proteome</keyword>
<evidence type="ECO:0000313" key="8">
    <source>
        <dbReference type="Proteomes" id="UP000643525"/>
    </source>
</evidence>
<evidence type="ECO:0000259" key="6">
    <source>
        <dbReference type="Pfam" id="PF13407"/>
    </source>
</evidence>
<comment type="similarity">
    <text evidence="2">Belongs to the bacterial solute-binding protein 2 family.</text>
</comment>
<protein>
    <submittedName>
        <fullName evidence="7">Ribose transport system substrate-binding protein</fullName>
    </submittedName>
</protein>
<comment type="subcellular location">
    <subcellularLocation>
        <location evidence="1">Cell envelope</location>
    </subcellularLocation>
</comment>
<evidence type="ECO:0000313" key="7">
    <source>
        <dbReference type="EMBL" id="MBE1524930.1"/>
    </source>
</evidence>
<dbReference type="RefSeq" id="WP_192595877.1">
    <property type="nucleotide sequence ID" value="NZ_BAAALJ010000023.1"/>
</dbReference>
<dbReference type="InterPro" id="IPR028082">
    <property type="entry name" value="Peripla_BP_I"/>
</dbReference>
<evidence type="ECO:0000256" key="2">
    <source>
        <dbReference type="ARBA" id="ARBA00007639"/>
    </source>
</evidence>
<dbReference type="CDD" id="cd01536">
    <property type="entry name" value="PBP1_ABC_sugar_binding-like"/>
    <property type="match status" value="1"/>
</dbReference>
<keyword evidence="3 5" id="KW-0732">Signal</keyword>
<dbReference type="InterPro" id="IPR006311">
    <property type="entry name" value="TAT_signal"/>
</dbReference>
<dbReference type="PANTHER" id="PTHR46847:SF1">
    <property type="entry name" value="D-ALLOSE-BINDING PERIPLASMIC PROTEIN-RELATED"/>
    <property type="match status" value="1"/>
</dbReference>
<name>A0ABR9JG72_9MICC</name>